<keyword evidence="4" id="KW-0547">Nucleotide-binding</keyword>
<dbReference type="GO" id="GO:0140359">
    <property type="term" value="F:ABC-type transporter activity"/>
    <property type="evidence" value="ECO:0007669"/>
    <property type="project" value="InterPro"/>
</dbReference>
<evidence type="ECO:0000256" key="3">
    <source>
        <dbReference type="ARBA" id="ARBA00022692"/>
    </source>
</evidence>
<dbReference type="InterPro" id="IPR011527">
    <property type="entry name" value="ABC1_TM_dom"/>
</dbReference>
<dbReference type="GO" id="GO:0016887">
    <property type="term" value="F:ATP hydrolysis activity"/>
    <property type="evidence" value="ECO:0007669"/>
    <property type="project" value="InterPro"/>
</dbReference>
<dbReference type="Pfam" id="PF00664">
    <property type="entry name" value="ABC_membrane"/>
    <property type="match status" value="1"/>
</dbReference>
<dbReference type="SUPFAM" id="SSF52540">
    <property type="entry name" value="P-loop containing nucleoside triphosphate hydrolases"/>
    <property type="match status" value="1"/>
</dbReference>
<dbReference type="Gene3D" id="1.20.1560.10">
    <property type="entry name" value="ABC transporter type 1, transmembrane domain"/>
    <property type="match status" value="1"/>
</dbReference>
<dbReference type="InterPro" id="IPR050173">
    <property type="entry name" value="ABC_transporter_C-like"/>
</dbReference>
<comment type="subcellular location">
    <subcellularLocation>
        <location evidence="1">Membrane</location>
        <topology evidence="1">Multi-pass membrane protein</topology>
    </subcellularLocation>
</comment>
<feature type="domain" description="ABC transmembrane type-1" evidence="10">
    <location>
        <begin position="1"/>
        <end position="206"/>
    </location>
</feature>
<dbReference type="AlphaFoldDB" id="A0AAD6PHU4"/>
<dbReference type="CDD" id="cd03244">
    <property type="entry name" value="ABCC_MRP_domain2"/>
    <property type="match status" value="1"/>
</dbReference>
<keyword evidence="6 8" id="KW-1133">Transmembrane helix</keyword>
<feature type="transmembrane region" description="Helical" evidence="8">
    <location>
        <begin position="64"/>
        <end position="83"/>
    </location>
</feature>
<reference evidence="11 12" key="1">
    <citation type="journal article" date="2023" name="Int. J. Mol. Sci.">
        <title>De Novo Assembly and Annotation of 11 Diverse Shrub Willow (Salix) Genomes Reveals Novel Gene Organization in Sex-Linked Regions.</title>
        <authorList>
            <person name="Hyden B."/>
            <person name="Feng K."/>
            <person name="Yates T.B."/>
            <person name="Jawdy S."/>
            <person name="Cereghino C."/>
            <person name="Smart L.B."/>
            <person name="Muchero W."/>
        </authorList>
    </citation>
    <scope>NUCLEOTIDE SEQUENCE [LARGE SCALE GENOMIC DNA]</scope>
    <source>
        <tissue evidence="11">Shoot tip</tissue>
    </source>
</reference>
<dbReference type="InterPro" id="IPR036640">
    <property type="entry name" value="ABC1_TM_sf"/>
</dbReference>
<accession>A0AAD6PHU4</accession>
<dbReference type="PROSITE" id="PS50929">
    <property type="entry name" value="ABC_TM1F"/>
    <property type="match status" value="1"/>
</dbReference>
<dbReference type="PROSITE" id="PS50893">
    <property type="entry name" value="ABC_TRANSPORTER_2"/>
    <property type="match status" value="1"/>
</dbReference>
<keyword evidence="12" id="KW-1185">Reference proteome</keyword>
<dbReference type="PANTHER" id="PTHR24223">
    <property type="entry name" value="ATP-BINDING CASSETTE SUB-FAMILY C"/>
    <property type="match status" value="1"/>
</dbReference>
<keyword evidence="7 8" id="KW-0472">Membrane</keyword>
<dbReference type="EMBL" id="JAPFFJ010000004">
    <property type="protein sequence ID" value="KAJ6430331.1"/>
    <property type="molecule type" value="Genomic_DNA"/>
</dbReference>
<dbReference type="Pfam" id="PF00005">
    <property type="entry name" value="ABC_tran"/>
    <property type="match status" value="1"/>
</dbReference>
<keyword evidence="3 8" id="KW-0812">Transmembrane</keyword>
<evidence type="ECO:0000313" key="11">
    <source>
        <dbReference type="EMBL" id="KAJ6430331.1"/>
    </source>
</evidence>
<sequence length="458" mass="51708">MISSVFRATISFFDATPSSRILSRSSTDQSTVDTDIPYRLAGLAFALIQLLSIVVLMSQVAWQIFPIFLVILAISVWYQAYYISTARELARMVGIRKAPILHHFSESITGAATIRCFNQEERFLMRSLSIIDDYSRIVFHNSGTMEWLCIRINFLFNCGFFLVLIILINLPKSTIDPSLAGLAATYGLNLNVLQAWIIWNLCNVENKMISVERILQFTNIPSEAPLVVEDCRPKPEWPMDGRIELTGLDVRYSPSLPMVLKGITCTFPGGKKIGVVGKDGKWKGLQDLRSRLGIIPQDPTLFQGTVRTNLDPLEKHEDQEIWEVLNKCRLADIVKQDKRLLHAPVSEDGENWSVGQRQLVCLARVLLKKRRILVLDEATASIDTETDNIIQGTIREETSRCTVITVAHRIPTVIDNDLILVLDDGKVVEYDSPVKLLKDSSSSFSKLVIEFLRRSIQE</sequence>
<dbReference type="SUPFAM" id="SSF90123">
    <property type="entry name" value="ABC transporter transmembrane region"/>
    <property type="match status" value="1"/>
</dbReference>
<dbReference type="Proteomes" id="UP001162972">
    <property type="component" value="Chromosome 8"/>
</dbReference>
<dbReference type="InterPro" id="IPR003439">
    <property type="entry name" value="ABC_transporter-like_ATP-bd"/>
</dbReference>
<dbReference type="Gene3D" id="3.40.50.300">
    <property type="entry name" value="P-loop containing nucleotide triphosphate hydrolases"/>
    <property type="match status" value="1"/>
</dbReference>
<dbReference type="PANTHER" id="PTHR24223:SF222">
    <property type="entry name" value="OS01G0902100 PROTEIN"/>
    <property type="match status" value="1"/>
</dbReference>
<evidence type="ECO:0000313" key="12">
    <source>
        <dbReference type="Proteomes" id="UP001162972"/>
    </source>
</evidence>
<dbReference type="FunFam" id="3.40.50.300:FF:003492">
    <property type="entry name" value="AGAP012735-PA"/>
    <property type="match status" value="1"/>
</dbReference>
<dbReference type="CDD" id="cd18580">
    <property type="entry name" value="ABC_6TM_ABCC_D2"/>
    <property type="match status" value="1"/>
</dbReference>
<keyword evidence="2" id="KW-0813">Transport</keyword>
<evidence type="ECO:0000259" key="9">
    <source>
        <dbReference type="PROSITE" id="PS50893"/>
    </source>
</evidence>
<protein>
    <submittedName>
        <fullName evidence="11">Uncharacterized protein</fullName>
    </submittedName>
</protein>
<feature type="transmembrane region" description="Helical" evidence="8">
    <location>
        <begin position="36"/>
        <end position="57"/>
    </location>
</feature>
<name>A0AAD6PHU4_9ROSI</name>
<feature type="domain" description="ABC transporter" evidence="9">
    <location>
        <begin position="165"/>
        <end position="449"/>
    </location>
</feature>
<evidence type="ECO:0000256" key="4">
    <source>
        <dbReference type="ARBA" id="ARBA00022741"/>
    </source>
</evidence>
<evidence type="ECO:0000256" key="8">
    <source>
        <dbReference type="SAM" id="Phobius"/>
    </source>
</evidence>
<feature type="transmembrane region" description="Helical" evidence="8">
    <location>
        <begin position="179"/>
        <end position="199"/>
    </location>
</feature>
<comment type="caution">
    <text evidence="11">The sequence shown here is derived from an EMBL/GenBank/DDBJ whole genome shotgun (WGS) entry which is preliminary data.</text>
</comment>
<evidence type="ECO:0000256" key="5">
    <source>
        <dbReference type="ARBA" id="ARBA00022840"/>
    </source>
</evidence>
<dbReference type="InterPro" id="IPR027417">
    <property type="entry name" value="P-loop_NTPase"/>
</dbReference>
<evidence type="ECO:0000256" key="6">
    <source>
        <dbReference type="ARBA" id="ARBA00022989"/>
    </source>
</evidence>
<proteinExistence type="predicted"/>
<gene>
    <name evidence="11" type="ORF">OIU84_021685</name>
</gene>
<dbReference type="GO" id="GO:0005524">
    <property type="term" value="F:ATP binding"/>
    <property type="evidence" value="ECO:0007669"/>
    <property type="project" value="UniProtKB-KW"/>
</dbReference>
<organism evidence="11 12">
    <name type="scientific">Salix udensis</name>
    <dbReference type="NCBI Taxonomy" id="889485"/>
    <lineage>
        <taxon>Eukaryota</taxon>
        <taxon>Viridiplantae</taxon>
        <taxon>Streptophyta</taxon>
        <taxon>Embryophyta</taxon>
        <taxon>Tracheophyta</taxon>
        <taxon>Spermatophyta</taxon>
        <taxon>Magnoliopsida</taxon>
        <taxon>eudicotyledons</taxon>
        <taxon>Gunneridae</taxon>
        <taxon>Pentapetalae</taxon>
        <taxon>rosids</taxon>
        <taxon>fabids</taxon>
        <taxon>Malpighiales</taxon>
        <taxon>Salicaceae</taxon>
        <taxon>Saliceae</taxon>
        <taxon>Salix</taxon>
    </lineage>
</organism>
<dbReference type="GO" id="GO:0016020">
    <property type="term" value="C:membrane"/>
    <property type="evidence" value="ECO:0007669"/>
    <property type="project" value="UniProtKB-SubCell"/>
</dbReference>
<keyword evidence="5" id="KW-0067">ATP-binding</keyword>
<dbReference type="InterPro" id="IPR044726">
    <property type="entry name" value="ABCC_6TM_D2"/>
</dbReference>
<evidence type="ECO:0000256" key="2">
    <source>
        <dbReference type="ARBA" id="ARBA00022448"/>
    </source>
</evidence>
<evidence type="ECO:0000256" key="1">
    <source>
        <dbReference type="ARBA" id="ARBA00004141"/>
    </source>
</evidence>
<feature type="transmembrane region" description="Helical" evidence="8">
    <location>
        <begin position="150"/>
        <end position="170"/>
    </location>
</feature>
<evidence type="ECO:0000259" key="10">
    <source>
        <dbReference type="PROSITE" id="PS50929"/>
    </source>
</evidence>
<evidence type="ECO:0000256" key="7">
    <source>
        <dbReference type="ARBA" id="ARBA00023136"/>
    </source>
</evidence>